<protein>
    <submittedName>
        <fullName evidence="1">NADH dehydrogenase subunit K (Plastid)</fullName>
    </submittedName>
</protein>
<comment type="caution">
    <text evidence="1">The sequence shown here is derived from an EMBL/GenBank/DDBJ whole genome shotgun (WGS) entry which is preliminary data.</text>
</comment>
<organism evidence="1 3">
    <name type="scientific">Iris pallida</name>
    <name type="common">Sweet iris</name>
    <dbReference type="NCBI Taxonomy" id="29817"/>
    <lineage>
        <taxon>Eukaryota</taxon>
        <taxon>Viridiplantae</taxon>
        <taxon>Streptophyta</taxon>
        <taxon>Embryophyta</taxon>
        <taxon>Tracheophyta</taxon>
        <taxon>Spermatophyta</taxon>
        <taxon>Magnoliopsida</taxon>
        <taxon>Liliopsida</taxon>
        <taxon>Asparagales</taxon>
        <taxon>Iridaceae</taxon>
        <taxon>Iridoideae</taxon>
        <taxon>Irideae</taxon>
        <taxon>Iris</taxon>
    </lineage>
</organism>
<gene>
    <name evidence="2" type="ORF">M6B38_168765</name>
    <name evidence="1" type="ORF">M6B38_199970</name>
</gene>
<evidence type="ECO:0000313" key="3">
    <source>
        <dbReference type="Proteomes" id="UP001140949"/>
    </source>
</evidence>
<dbReference type="Proteomes" id="UP001140949">
    <property type="component" value="Unassembled WGS sequence"/>
</dbReference>
<name>A0AAX6EAW0_IRIPA</name>
<reference evidence="1" key="2">
    <citation type="submission" date="2023-04" db="EMBL/GenBank/DDBJ databases">
        <authorList>
            <person name="Bruccoleri R.E."/>
            <person name="Oakeley E.J."/>
            <person name="Faust A.-M."/>
            <person name="Dessus-Babus S."/>
            <person name="Altorfer M."/>
            <person name="Burckhardt D."/>
            <person name="Oertli M."/>
            <person name="Naumann U."/>
            <person name="Petersen F."/>
            <person name="Wong J."/>
        </authorList>
    </citation>
    <scope>NUCLEOTIDE SEQUENCE</scope>
    <source>
        <strain evidence="1">GSM-AAB239-AS_SAM_17_03QT</strain>
        <tissue evidence="1">Leaf</tissue>
    </source>
</reference>
<evidence type="ECO:0000313" key="1">
    <source>
        <dbReference type="EMBL" id="KAJ6801081.1"/>
    </source>
</evidence>
<dbReference type="EMBL" id="JANAVB010038417">
    <property type="protein sequence ID" value="KAJ6801081.1"/>
    <property type="molecule type" value="Genomic_DNA"/>
</dbReference>
<accession>A0AAX6EAW0</accession>
<evidence type="ECO:0000313" key="2">
    <source>
        <dbReference type="EMBL" id="KAJ6808068.1"/>
    </source>
</evidence>
<reference evidence="1" key="1">
    <citation type="journal article" date="2023" name="GigaByte">
        <title>Genome assembly of the bearded iris, Iris pallida Lam.</title>
        <authorList>
            <person name="Bruccoleri R.E."/>
            <person name="Oakeley E.J."/>
            <person name="Faust A.M.E."/>
            <person name="Altorfer M."/>
            <person name="Dessus-Babus S."/>
            <person name="Burckhardt D."/>
            <person name="Oertli M."/>
            <person name="Naumann U."/>
            <person name="Petersen F."/>
            <person name="Wong J."/>
        </authorList>
    </citation>
    <scope>NUCLEOTIDE SEQUENCE</scope>
    <source>
        <strain evidence="1">GSM-AAB239-AS_SAM_17_03QT</strain>
    </source>
</reference>
<dbReference type="EMBL" id="JANAVB010033618">
    <property type="protein sequence ID" value="KAJ6808068.1"/>
    <property type="molecule type" value="Genomic_DNA"/>
</dbReference>
<keyword evidence="3" id="KW-1185">Reference proteome</keyword>
<dbReference type="AlphaFoldDB" id="A0AAX6EAW0"/>
<proteinExistence type="predicted"/>
<sequence>MKQQLLPYRRGHKLESLDQFERSFDVVEVTELEVVWSSNRKSIEFITVSMSSFTSFFDCLSIQLRPFQCPFSPSIN</sequence>